<reference evidence="2" key="2">
    <citation type="submission" date="2024-10" db="UniProtKB">
        <authorList>
            <consortium name="EnsemblProtists"/>
        </authorList>
    </citation>
    <scope>IDENTIFICATION</scope>
</reference>
<dbReference type="InterPro" id="IPR050281">
    <property type="entry name" value="Flavin_monoamine_oxidase"/>
</dbReference>
<dbReference type="SUPFAM" id="SSF54373">
    <property type="entry name" value="FAD-linked reductases, C-terminal domain"/>
    <property type="match status" value="1"/>
</dbReference>
<evidence type="ECO:0000259" key="1">
    <source>
        <dbReference type="Pfam" id="PF01593"/>
    </source>
</evidence>
<dbReference type="Proteomes" id="UP000013827">
    <property type="component" value="Unassembled WGS sequence"/>
</dbReference>
<feature type="domain" description="Amine oxidase" evidence="1">
    <location>
        <begin position="175"/>
        <end position="390"/>
    </location>
</feature>
<dbReference type="InterPro" id="IPR036188">
    <property type="entry name" value="FAD/NAD-bd_sf"/>
</dbReference>
<dbReference type="InterPro" id="IPR002937">
    <property type="entry name" value="Amino_oxidase"/>
</dbReference>
<dbReference type="AlphaFoldDB" id="A0A0D3KMG7"/>
<dbReference type="SUPFAM" id="SSF51905">
    <property type="entry name" value="FAD/NAD(P)-binding domain"/>
    <property type="match status" value="1"/>
</dbReference>
<dbReference type="RefSeq" id="XP_005789381.1">
    <property type="nucleotide sequence ID" value="XM_005789324.1"/>
</dbReference>
<dbReference type="GO" id="GO:0016491">
    <property type="term" value="F:oxidoreductase activity"/>
    <property type="evidence" value="ECO:0007669"/>
    <property type="project" value="InterPro"/>
</dbReference>
<dbReference type="PaxDb" id="2903-EOD36952"/>
<dbReference type="PANTHER" id="PTHR10742:SF410">
    <property type="entry name" value="LYSINE-SPECIFIC HISTONE DEMETHYLASE 2"/>
    <property type="match status" value="1"/>
</dbReference>
<protein>
    <recommendedName>
        <fullName evidence="1">Amine oxidase domain-containing protein</fullName>
    </recommendedName>
</protein>
<organism evidence="2 3">
    <name type="scientific">Emiliania huxleyi (strain CCMP1516)</name>
    <dbReference type="NCBI Taxonomy" id="280463"/>
    <lineage>
        <taxon>Eukaryota</taxon>
        <taxon>Haptista</taxon>
        <taxon>Haptophyta</taxon>
        <taxon>Prymnesiophyceae</taxon>
        <taxon>Isochrysidales</taxon>
        <taxon>Noelaerhabdaceae</taxon>
        <taxon>Emiliania</taxon>
    </lineage>
</organism>
<dbReference type="HOGENOM" id="CLU_004498_10_2_1"/>
<keyword evidence="3" id="KW-1185">Reference proteome</keyword>
<reference evidence="3" key="1">
    <citation type="journal article" date="2013" name="Nature">
        <title>Pan genome of the phytoplankton Emiliania underpins its global distribution.</title>
        <authorList>
            <person name="Read B.A."/>
            <person name="Kegel J."/>
            <person name="Klute M.J."/>
            <person name="Kuo A."/>
            <person name="Lefebvre S.C."/>
            <person name="Maumus F."/>
            <person name="Mayer C."/>
            <person name="Miller J."/>
            <person name="Monier A."/>
            <person name="Salamov A."/>
            <person name="Young J."/>
            <person name="Aguilar M."/>
            <person name="Claverie J.M."/>
            <person name="Frickenhaus S."/>
            <person name="Gonzalez K."/>
            <person name="Herman E.K."/>
            <person name="Lin Y.C."/>
            <person name="Napier J."/>
            <person name="Ogata H."/>
            <person name="Sarno A.F."/>
            <person name="Shmutz J."/>
            <person name="Schroeder D."/>
            <person name="de Vargas C."/>
            <person name="Verret F."/>
            <person name="von Dassow P."/>
            <person name="Valentin K."/>
            <person name="Van de Peer Y."/>
            <person name="Wheeler G."/>
            <person name="Dacks J.B."/>
            <person name="Delwiche C.F."/>
            <person name="Dyhrman S.T."/>
            <person name="Glockner G."/>
            <person name="John U."/>
            <person name="Richards T."/>
            <person name="Worden A.Z."/>
            <person name="Zhang X."/>
            <person name="Grigoriev I.V."/>
            <person name="Allen A.E."/>
            <person name="Bidle K."/>
            <person name="Borodovsky M."/>
            <person name="Bowler C."/>
            <person name="Brownlee C."/>
            <person name="Cock J.M."/>
            <person name="Elias M."/>
            <person name="Gladyshev V.N."/>
            <person name="Groth M."/>
            <person name="Guda C."/>
            <person name="Hadaegh A."/>
            <person name="Iglesias-Rodriguez M.D."/>
            <person name="Jenkins J."/>
            <person name="Jones B.M."/>
            <person name="Lawson T."/>
            <person name="Leese F."/>
            <person name="Lindquist E."/>
            <person name="Lobanov A."/>
            <person name="Lomsadze A."/>
            <person name="Malik S.B."/>
            <person name="Marsh M.E."/>
            <person name="Mackinder L."/>
            <person name="Mock T."/>
            <person name="Mueller-Roeber B."/>
            <person name="Pagarete A."/>
            <person name="Parker M."/>
            <person name="Probert I."/>
            <person name="Quesneville H."/>
            <person name="Raines C."/>
            <person name="Rensing S.A."/>
            <person name="Riano-Pachon D.M."/>
            <person name="Richier S."/>
            <person name="Rokitta S."/>
            <person name="Shiraiwa Y."/>
            <person name="Soanes D.M."/>
            <person name="van der Giezen M."/>
            <person name="Wahlund T.M."/>
            <person name="Williams B."/>
            <person name="Wilson W."/>
            <person name="Wolfe G."/>
            <person name="Wurch L.L."/>
        </authorList>
    </citation>
    <scope>NUCLEOTIDE SEQUENCE</scope>
</reference>
<proteinExistence type="predicted"/>
<feature type="domain" description="Amine oxidase" evidence="1">
    <location>
        <begin position="3"/>
        <end position="144"/>
    </location>
</feature>
<sequence>MTGWRVAVYEARDRVGGRCAGGTLGGIPVDLGAEFSHGRGPVFDLCAAAGLAPPRPLVDYAEDAPEALRVRLYSDGALVDGNGRDVAATLRMRECWDDVLCDDSWASDARADTTFADLASTLPPSAQRAMDAFMAVEYATSLEDLGVKEWRRREHFFDARDCSTDFHMEGQPVGVVAASDGCVRVDGEAFDCAVVTVPLPVLASGALGLRGVRCGLLEAARRVKCHGASKVMLQLSHKVWERRSGEPATEGRWGELLLCSDEESFARQVWLREAAGGVFIAAGFLAGPRDSALCEALTTEEAAERLLGQLRAVYGMGEELQALDAIKVDWGSDPFSQGGYTSPSVGGCGVWRELRDSGCDRLLLAGEAVGERGSTVCSALESAEWAAARLDRTFGSRAVAD</sequence>
<name>A0A0D3KMG7_EMIH1</name>
<dbReference type="EnsemblProtists" id="EOD36952">
    <property type="protein sequence ID" value="EOD36952"/>
    <property type="gene ID" value="EMIHUDRAFT_201294"/>
</dbReference>
<dbReference type="STRING" id="2903.R1DPN4"/>
<dbReference type="Gene3D" id="3.50.50.60">
    <property type="entry name" value="FAD/NAD(P)-binding domain"/>
    <property type="match status" value="1"/>
</dbReference>
<dbReference type="PANTHER" id="PTHR10742">
    <property type="entry name" value="FLAVIN MONOAMINE OXIDASE"/>
    <property type="match status" value="1"/>
</dbReference>
<evidence type="ECO:0000313" key="2">
    <source>
        <dbReference type="EnsemblProtists" id="EOD36952"/>
    </source>
</evidence>
<dbReference type="GeneID" id="17282222"/>
<accession>A0A0D3KMG7</accession>
<dbReference type="KEGG" id="ehx:EMIHUDRAFT_201294"/>
<evidence type="ECO:0000313" key="3">
    <source>
        <dbReference type="Proteomes" id="UP000013827"/>
    </source>
</evidence>
<dbReference type="Pfam" id="PF01593">
    <property type="entry name" value="Amino_oxidase"/>
    <property type="match status" value="2"/>
</dbReference>